<feature type="transmembrane region" description="Helical" evidence="1">
    <location>
        <begin position="37"/>
        <end position="54"/>
    </location>
</feature>
<keyword evidence="1" id="KW-0812">Transmembrane</keyword>
<evidence type="ECO:0000313" key="3">
    <source>
        <dbReference type="Proteomes" id="UP000245768"/>
    </source>
</evidence>
<gene>
    <name evidence="2" type="ORF">FA10DRAFT_19698</name>
</gene>
<dbReference type="Proteomes" id="UP000245768">
    <property type="component" value="Unassembled WGS sequence"/>
</dbReference>
<proteinExistence type="predicted"/>
<dbReference type="AlphaFoldDB" id="A0A316YZ83"/>
<keyword evidence="1" id="KW-1133">Transmembrane helix</keyword>
<dbReference type="GeneID" id="37040326"/>
<organism evidence="2 3">
    <name type="scientific">Acaromyces ingoldii</name>
    <dbReference type="NCBI Taxonomy" id="215250"/>
    <lineage>
        <taxon>Eukaryota</taxon>
        <taxon>Fungi</taxon>
        <taxon>Dikarya</taxon>
        <taxon>Basidiomycota</taxon>
        <taxon>Ustilaginomycotina</taxon>
        <taxon>Exobasidiomycetes</taxon>
        <taxon>Exobasidiales</taxon>
        <taxon>Cryptobasidiaceae</taxon>
        <taxon>Acaromyces</taxon>
    </lineage>
</organism>
<dbReference type="EMBL" id="KZ819634">
    <property type="protein sequence ID" value="PWN93363.1"/>
    <property type="molecule type" value="Genomic_DNA"/>
</dbReference>
<reference evidence="2 3" key="1">
    <citation type="journal article" date="2018" name="Mol. Biol. Evol.">
        <title>Broad Genomic Sampling Reveals a Smut Pathogenic Ancestry of the Fungal Clade Ustilaginomycotina.</title>
        <authorList>
            <person name="Kijpornyongpan T."/>
            <person name="Mondo S.J."/>
            <person name="Barry K."/>
            <person name="Sandor L."/>
            <person name="Lee J."/>
            <person name="Lipzen A."/>
            <person name="Pangilinan J."/>
            <person name="LaButti K."/>
            <person name="Hainaut M."/>
            <person name="Henrissat B."/>
            <person name="Grigoriev I.V."/>
            <person name="Spatafora J.W."/>
            <person name="Aime M.C."/>
        </authorList>
    </citation>
    <scope>NUCLEOTIDE SEQUENCE [LARGE SCALE GENOMIC DNA]</scope>
    <source>
        <strain evidence="2 3">MCA 4198</strain>
    </source>
</reference>
<evidence type="ECO:0000313" key="2">
    <source>
        <dbReference type="EMBL" id="PWN93363.1"/>
    </source>
</evidence>
<sequence length="167" mass="18225">MFWSLLKERWSGKEEARVSEADLGRIRRRFFHFRRQLVSFLASSFSLYPLALAPDRTDFSGLYHDSTTSTPPYNSESLQSYLIGGYSAGKEGTAYSEVASKLADSVTQIYPTLTVSYSDIVKQYVTALEASAADYHRDAAVSTTHSSSLGALAVVFAGVVAGGAFIL</sequence>
<dbReference type="RefSeq" id="XP_025380561.1">
    <property type="nucleotide sequence ID" value="XM_025518410.1"/>
</dbReference>
<dbReference type="OrthoDB" id="3360074at2759"/>
<protein>
    <submittedName>
        <fullName evidence="2">Uncharacterized protein</fullName>
    </submittedName>
</protein>
<evidence type="ECO:0000256" key="1">
    <source>
        <dbReference type="SAM" id="Phobius"/>
    </source>
</evidence>
<name>A0A316YZ83_9BASI</name>
<keyword evidence="3" id="KW-1185">Reference proteome</keyword>
<accession>A0A316YZ83</accession>
<feature type="transmembrane region" description="Helical" evidence="1">
    <location>
        <begin position="148"/>
        <end position="166"/>
    </location>
</feature>
<keyword evidence="1" id="KW-0472">Membrane</keyword>
<dbReference type="InParanoid" id="A0A316YZ83"/>